<keyword evidence="2 8" id="KW-0813">Transport</keyword>
<dbReference type="Gene3D" id="2.170.130.10">
    <property type="entry name" value="TonB-dependent receptor, plug domain"/>
    <property type="match status" value="1"/>
</dbReference>
<comment type="caution">
    <text evidence="13">The sequence shown here is derived from an EMBL/GenBank/DDBJ whole genome shotgun (WGS) entry which is preliminary data.</text>
</comment>
<dbReference type="Proteomes" id="UP000009881">
    <property type="component" value="Unassembled WGS sequence"/>
</dbReference>
<dbReference type="PANTHER" id="PTHR30069:SF42">
    <property type="entry name" value="FERRIC AEROBACTIN RECEPTOR"/>
    <property type="match status" value="1"/>
</dbReference>
<dbReference type="eggNOG" id="COG4771">
    <property type="taxonomic scope" value="Bacteria"/>
</dbReference>
<dbReference type="STRING" id="1238182.C882_2352"/>
<evidence type="ECO:0000256" key="8">
    <source>
        <dbReference type="PROSITE-ProRule" id="PRU01360"/>
    </source>
</evidence>
<evidence type="ECO:0000256" key="3">
    <source>
        <dbReference type="ARBA" id="ARBA00022452"/>
    </source>
</evidence>
<sequence length="686" mass="73552">MAIAVTAASVAHPTLALAQDAETIELAPVLVESATRTEIPLDETTKSVTVVTREEVETQKRIDSNVGDILSKTVPGFSPSNEANTNYGQTLRGRDFLTLIDGVPQSTPLRNGYRSLNTIDPESIERIEVVRGGTAVYGFGASGGLVNVVTKRPEDGDITFSATPGLRLSATHPADSLGSTTALQVSGRTGAVDYLASGSFATRGGHFDSNGDRIPADPTGIQGGLADSNTINLLAKLGTEFDDGRQRVQVTGLWHDFEQDSDFAALGQGGNRSAGTSATAVRGDRNPVNPGTENRNLNLEYTHADILGSAVTAQAYYAELDVVFGKFPGFGQTGIESEKLGSRLTVETPVEAGPVGLDVTWGLDFLHDETGQYVTDGPDIYPYFEQDALAGFAQLDVPVADFGLISGGLRYEHITLDVADFTNGDGDFVRGGELTFKEPLFNVTGTVFLNENLDLYGGFNQGFTVADISRSLSDGNFTSASEAESEVQKTNNYELGLRAAYDRWDGSVVGFYSTSENGTSFDKNLKIVKQPERIWGVEAAVNVDATDALRLGGTVTWMEGVVDTDDDGDYEEDLPALRIPPVKLTAYAEYDVTDWWTARLQALHSGDRNPDSTQFGGTDIDNYTVVDLYSSFAVGPGNLELGVENLFNAEYYPVINQAYSSVQSYQSFSYAQGPGTTVTAAYSLKF</sequence>
<dbReference type="EMBL" id="ANHY01000003">
    <property type="protein sequence ID" value="EKV32275.1"/>
    <property type="molecule type" value="Genomic_DNA"/>
</dbReference>
<comment type="similarity">
    <text evidence="8 9">Belongs to the TonB-dependent receptor family.</text>
</comment>
<evidence type="ECO:0000313" key="14">
    <source>
        <dbReference type="Proteomes" id="UP000009881"/>
    </source>
</evidence>
<dbReference type="Pfam" id="PF00593">
    <property type="entry name" value="TonB_dep_Rec_b-barrel"/>
    <property type="match status" value="1"/>
</dbReference>
<evidence type="ECO:0000259" key="11">
    <source>
        <dbReference type="Pfam" id="PF00593"/>
    </source>
</evidence>
<keyword evidence="4 8" id="KW-0812">Transmembrane</keyword>
<dbReference type="Gene3D" id="2.40.170.20">
    <property type="entry name" value="TonB-dependent receptor, beta-barrel domain"/>
    <property type="match status" value="1"/>
</dbReference>
<dbReference type="SUPFAM" id="SSF56935">
    <property type="entry name" value="Porins"/>
    <property type="match status" value="1"/>
</dbReference>
<dbReference type="InterPro" id="IPR000531">
    <property type="entry name" value="Beta-barrel_TonB"/>
</dbReference>
<organism evidence="13 14">
    <name type="scientific">Caenispirillum salinarum AK4</name>
    <dbReference type="NCBI Taxonomy" id="1238182"/>
    <lineage>
        <taxon>Bacteria</taxon>
        <taxon>Pseudomonadati</taxon>
        <taxon>Pseudomonadota</taxon>
        <taxon>Alphaproteobacteria</taxon>
        <taxon>Rhodospirillales</taxon>
        <taxon>Novispirillaceae</taxon>
        <taxon>Caenispirillum</taxon>
    </lineage>
</organism>
<evidence type="ECO:0000256" key="7">
    <source>
        <dbReference type="ARBA" id="ARBA00023237"/>
    </source>
</evidence>
<evidence type="ECO:0000256" key="5">
    <source>
        <dbReference type="ARBA" id="ARBA00023077"/>
    </source>
</evidence>
<proteinExistence type="inferred from homology"/>
<evidence type="ECO:0000313" key="13">
    <source>
        <dbReference type="EMBL" id="EKV32275.1"/>
    </source>
</evidence>
<dbReference type="GO" id="GO:0009279">
    <property type="term" value="C:cell outer membrane"/>
    <property type="evidence" value="ECO:0007669"/>
    <property type="project" value="UniProtKB-SubCell"/>
</dbReference>
<evidence type="ECO:0000259" key="12">
    <source>
        <dbReference type="Pfam" id="PF07715"/>
    </source>
</evidence>
<dbReference type="PANTHER" id="PTHR30069">
    <property type="entry name" value="TONB-DEPENDENT OUTER MEMBRANE RECEPTOR"/>
    <property type="match status" value="1"/>
</dbReference>
<evidence type="ECO:0000256" key="4">
    <source>
        <dbReference type="ARBA" id="ARBA00022692"/>
    </source>
</evidence>
<keyword evidence="13" id="KW-0675">Receptor</keyword>
<feature type="domain" description="TonB-dependent receptor-like beta-barrel" evidence="11">
    <location>
        <begin position="242"/>
        <end position="646"/>
    </location>
</feature>
<evidence type="ECO:0000256" key="1">
    <source>
        <dbReference type="ARBA" id="ARBA00004571"/>
    </source>
</evidence>
<keyword evidence="7 8" id="KW-0998">Cell outer membrane</keyword>
<dbReference type="InterPro" id="IPR039426">
    <property type="entry name" value="TonB-dep_rcpt-like"/>
</dbReference>
<comment type="subcellular location">
    <subcellularLocation>
        <location evidence="1 8">Cell outer membrane</location>
        <topology evidence="1 8">Multi-pass membrane protein</topology>
    </subcellularLocation>
</comment>
<evidence type="ECO:0000256" key="9">
    <source>
        <dbReference type="RuleBase" id="RU003357"/>
    </source>
</evidence>
<keyword evidence="14" id="KW-1185">Reference proteome</keyword>
<evidence type="ECO:0000256" key="6">
    <source>
        <dbReference type="ARBA" id="ARBA00023136"/>
    </source>
</evidence>
<dbReference type="AlphaFoldDB" id="K9H1Y5"/>
<dbReference type="InterPro" id="IPR037066">
    <property type="entry name" value="Plug_dom_sf"/>
</dbReference>
<dbReference type="PROSITE" id="PS52016">
    <property type="entry name" value="TONB_DEPENDENT_REC_3"/>
    <property type="match status" value="1"/>
</dbReference>
<protein>
    <submittedName>
        <fullName evidence="13">TonB-dependent receptor</fullName>
    </submittedName>
</protein>
<keyword evidence="5 9" id="KW-0798">TonB box</keyword>
<reference evidence="13 14" key="1">
    <citation type="journal article" date="2013" name="Genome Announc.">
        <title>Draft Genome Sequence of an Alphaproteobacterium, Caenispirillum salinarum AK4(T), Isolated from a Solar Saltern.</title>
        <authorList>
            <person name="Khatri I."/>
            <person name="Singh A."/>
            <person name="Korpole S."/>
            <person name="Pinnaka A.K."/>
            <person name="Subramanian S."/>
        </authorList>
    </citation>
    <scope>NUCLEOTIDE SEQUENCE [LARGE SCALE GENOMIC DNA]</scope>
    <source>
        <strain evidence="13 14">AK4</strain>
    </source>
</reference>
<dbReference type="Pfam" id="PF07715">
    <property type="entry name" value="Plug"/>
    <property type="match status" value="1"/>
</dbReference>
<evidence type="ECO:0000256" key="10">
    <source>
        <dbReference type="SAM" id="MobiDB-lite"/>
    </source>
</evidence>
<gene>
    <name evidence="13" type="ORF">C882_2352</name>
</gene>
<dbReference type="CDD" id="cd01347">
    <property type="entry name" value="ligand_gated_channel"/>
    <property type="match status" value="1"/>
</dbReference>
<dbReference type="InterPro" id="IPR012910">
    <property type="entry name" value="Plug_dom"/>
</dbReference>
<evidence type="ECO:0000256" key="2">
    <source>
        <dbReference type="ARBA" id="ARBA00022448"/>
    </source>
</evidence>
<dbReference type="GO" id="GO:0044718">
    <property type="term" value="P:siderophore transmembrane transport"/>
    <property type="evidence" value="ECO:0007669"/>
    <property type="project" value="TreeGrafter"/>
</dbReference>
<dbReference type="GO" id="GO:0015344">
    <property type="term" value="F:siderophore uptake transmembrane transporter activity"/>
    <property type="evidence" value="ECO:0007669"/>
    <property type="project" value="TreeGrafter"/>
</dbReference>
<feature type="domain" description="TonB-dependent receptor plug" evidence="12">
    <location>
        <begin position="41"/>
        <end position="144"/>
    </location>
</feature>
<feature type="region of interest" description="Disordered" evidence="10">
    <location>
        <begin position="265"/>
        <end position="292"/>
    </location>
</feature>
<name>K9H1Y5_9PROT</name>
<dbReference type="InterPro" id="IPR036942">
    <property type="entry name" value="Beta-barrel_TonB_sf"/>
</dbReference>
<accession>K9H1Y5</accession>
<keyword evidence="6 8" id="KW-0472">Membrane</keyword>
<keyword evidence="3 8" id="KW-1134">Transmembrane beta strand</keyword>